<comment type="caution">
    <text evidence="2">The sequence shown here is derived from an EMBL/GenBank/DDBJ whole genome shotgun (WGS) entry which is preliminary data.</text>
</comment>
<dbReference type="EMBL" id="SSOD01000003">
    <property type="protein sequence ID" value="THF63387.1"/>
    <property type="molecule type" value="Genomic_DNA"/>
</dbReference>
<sequence length="102" mass="10746">MNAIPYALAAGLLLAAAPALAHHPFGECAHLNPETVRCSGGFDEKPIPGLRIDVLDGDDNILIGGRLDAQASFTFERPAVPFYVLIDAGPGHVVEIDGEEVK</sequence>
<proteinExistence type="predicted"/>
<evidence type="ECO:0000256" key="1">
    <source>
        <dbReference type="SAM" id="SignalP"/>
    </source>
</evidence>
<dbReference type="Proteomes" id="UP000307956">
    <property type="component" value="Unassembled WGS sequence"/>
</dbReference>
<organism evidence="2 3">
    <name type="scientific">Pseudothauera rhizosphaerae</name>
    <dbReference type="NCBI Taxonomy" id="2565932"/>
    <lineage>
        <taxon>Bacteria</taxon>
        <taxon>Pseudomonadati</taxon>
        <taxon>Pseudomonadota</taxon>
        <taxon>Betaproteobacteria</taxon>
        <taxon>Rhodocyclales</taxon>
        <taxon>Zoogloeaceae</taxon>
        <taxon>Pseudothauera</taxon>
    </lineage>
</organism>
<dbReference type="OrthoDB" id="363007at2"/>
<protein>
    <submittedName>
        <fullName evidence="2">Uncharacterized protein</fullName>
    </submittedName>
</protein>
<gene>
    <name evidence="2" type="ORF">E6O51_04825</name>
</gene>
<feature type="signal peptide" evidence="1">
    <location>
        <begin position="1"/>
        <end position="21"/>
    </location>
</feature>
<feature type="chain" id="PRO_5020419887" evidence="1">
    <location>
        <begin position="22"/>
        <end position="102"/>
    </location>
</feature>
<evidence type="ECO:0000313" key="3">
    <source>
        <dbReference type="Proteomes" id="UP000307956"/>
    </source>
</evidence>
<keyword evidence="1" id="KW-0732">Signal</keyword>
<accession>A0A4S4ATX9</accession>
<reference evidence="2 3" key="1">
    <citation type="submission" date="2019-04" db="EMBL/GenBank/DDBJ databases">
        <title>Azoarcus rhizosphaerae sp. nov. isolated from rhizosphere of Ficus religiosa.</title>
        <authorList>
            <person name="Lin S.-Y."/>
            <person name="Hameed A."/>
            <person name="Hsu Y.-H."/>
            <person name="Young C.-C."/>
        </authorList>
    </citation>
    <scope>NUCLEOTIDE SEQUENCE [LARGE SCALE GENOMIC DNA]</scope>
    <source>
        <strain evidence="2 3">CC-YHH848</strain>
    </source>
</reference>
<dbReference type="RefSeq" id="WP_136383838.1">
    <property type="nucleotide sequence ID" value="NZ_SSOD01000003.1"/>
</dbReference>
<dbReference type="AlphaFoldDB" id="A0A4S4ATX9"/>
<keyword evidence="3" id="KW-1185">Reference proteome</keyword>
<evidence type="ECO:0000313" key="2">
    <source>
        <dbReference type="EMBL" id="THF63387.1"/>
    </source>
</evidence>
<name>A0A4S4ATX9_9RHOO</name>